<sequence>MFFNIYWQYFVIGLIVYVATRTIYAICPGILNKKKTFKRKYSLMLRIKSISILIIFPISTLHMVYKTKPDDLADLRRRITLLQLGRLPRRC</sequence>
<dbReference type="AlphaFoldDB" id="A0AAV8XIV0"/>
<keyword evidence="3" id="KW-1185">Reference proteome</keyword>
<organism evidence="2 3">
    <name type="scientific">Aromia moschata</name>
    <dbReference type="NCBI Taxonomy" id="1265417"/>
    <lineage>
        <taxon>Eukaryota</taxon>
        <taxon>Metazoa</taxon>
        <taxon>Ecdysozoa</taxon>
        <taxon>Arthropoda</taxon>
        <taxon>Hexapoda</taxon>
        <taxon>Insecta</taxon>
        <taxon>Pterygota</taxon>
        <taxon>Neoptera</taxon>
        <taxon>Endopterygota</taxon>
        <taxon>Coleoptera</taxon>
        <taxon>Polyphaga</taxon>
        <taxon>Cucujiformia</taxon>
        <taxon>Chrysomeloidea</taxon>
        <taxon>Cerambycidae</taxon>
        <taxon>Cerambycinae</taxon>
        <taxon>Callichromatini</taxon>
        <taxon>Aromia</taxon>
    </lineage>
</organism>
<accession>A0AAV8XIV0</accession>
<proteinExistence type="predicted"/>
<feature type="transmembrane region" description="Helical" evidence="1">
    <location>
        <begin position="6"/>
        <end position="31"/>
    </location>
</feature>
<keyword evidence="1" id="KW-0472">Membrane</keyword>
<feature type="transmembrane region" description="Helical" evidence="1">
    <location>
        <begin position="43"/>
        <end position="65"/>
    </location>
</feature>
<dbReference type="EMBL" id="JAPWTK010000550">
    <property type="protein sequence ID" value="KAJ8938549.1"/>
    <property type="molecule type" value="Genomic_DNA"/>
</dbReference>
<dbReference type="Proteomes" id="UP001162162">
    <property type="component" value="Unassembled WGS sequence"/>
</dbReference>
<reference evidence="2" key="1">
    <citation type="journal article" date="2023" name="Insect Mol. Biol.">
        <title>Genome sequencing provides insights into the evolution of gene families encoding plant cell wall-degrading enzymes in longhorned beetles.</title>
        <authorList>
            <person name="Shin N.R."/>
            <person name="Okamura Y."/>
            <person name="Kirsch R."/>
            <person name="Pauchet Y."/>
        </authorList>
    </citation>
    <scope>NUCLEOTIDE SEQUENCE</scope>
    <source>
        <strain evidence="2">AMC_N1</strain>
    </source>
</reference>
<name>A0AAV8XIV0_9CUCU</name>
<keyword evidence="1" id="KW-1133">Transmembrane helix</keyword>
<keyword evidence="1" id="KW-0812">Transmembrane</keyword>
<evidence type="ECO:0000256" key="1">
    <source>
        <dbReference type="SAM" id="Phobius"/>
    </source>
</evidence>
<protein>
    <submittedName>
        <fullName evidence="2">Uncharacterized protein</fullName>
    </submittedName>
</protein>
<evidence type="ECO:0000313" key="3">
    <source>
        <dbReference type="Proteomes" id="UP001162162"/>
    </source>
</evidence>
<evidence type="ECO:0000313" key="2">
    <source>
        <dbReference type="EMBL" id="KAJ8938549.1"/>
    </source>
</evidence>
<comment type="caution">
    <text evidence="2">The sequence shown here is derived from an EMBL/GenBank/DDBJ whole genome shotgun (WGS) entry which is preliminary data.</text>
</comment>
<gene>
    <name evidence="2" type="ORF">NQ318_016920</name>
</gene>